<dbReference type="Proteomes" id="UP000017836">
    <property type="component" value="Unassembled WGS sequence"/>
</dbReference>
<sequence>MDDSCKSNEMKKGMHVMSTSPSMVTQEDTDSAMRVSLSLKVELDATLTQSDLMLKHDRGNLEGLAVDAQFQVLADVAKLPQAKGTAITDVRHSNVPTQDANLP</sequence>
<feature type="region of interest" description="Disordered" evidence="1">
    <location>
        <begin position="1"/>
        <end position="30"/>
    </location>
</feature>
<name>W1NTH0_AMBTC</name>
<dbReference type="Gramene" id="ERM98450">
    <property type="protein sequence ID" value="ERM98450"/>
    <property type="gene ID" value="AMTR_s00072p00144620"/>
</dbReference>
<dbReference type="AlphaFoldDB" id="W1NTH0"/>
<reference evidence="3" key="1">
    <citation type="journal article" date="2013" name="Science">
        <title>The Amborella genome and the evolution of flowering plants.</title>
        <authorList>
            <consortium name="Amborella Genome Project"/>
        </authorList>
    </citation>
    <scope>NUCLEOTIDE SEQUENCE [LARGE SCALE GENOMIC DNA]</scope>
</reference>
<protein>
    <submittedName>
        <fullName evidence="2">Uncharacterized protein</fullName>
    </submittedName>
</protein>
<feature type="compositionally biased region" description="Basic and acidic residues" evidence="1">
    <location>
        <begin position="1"/>
        <end position="12"/>
    </location>
</feature>
<organism evidence="2 3">
    <name type="scientific">Amborella trichopoda</name>
    <dbReference type="NCBI Taxonomy" id="13333"/>
    <lineage>
        <taxon>Eukaryota</taxon>
        <taxon>Viridiplantae</taxon>
        <taxon>Streptophyta</taxon>
        <taxon>Embryophyta</taxon>
        <taxon>Tracheophyta</taxon>
        <taxon>Spermatophyta</taxon>
        <taxon>Magnoliopsida</taxon>
        <taxon>Amborellales</taxon>
        <taxon>Amborellaceae</taxon>
        <taxon>Amborella</taxon>
    </lineage>
</organism>
<keyword evidence="3" id="KW-1185">Reference proteome</keyword>
<feature type="compositionally biased region" description="Polar residues" evidence="1">
    <location>
        <begin position="17"/>
        <end position="26"/>
    </location>
</feature>
<evidence type="ECO:0000256" key="1">
    <source>
        <dbReference type="SAM" id="MobiDB-lite"/>
    </source>
</evidence>
<dbReference type="EMBL" id="KI395332">
    <property type="protein sequence ID" value="ERM98450.1"/>
    <property type="molecule type" value="Genomic_DNA"/>
</dbReference>
<proteinExistence type="predicted"/>
<gene>
    <name evidence="2" type="ORF">AMTR_s00072p00144620</name>
</gene>
<accession>W1NTH0</accession>
<dbReference type="HOGENOM" id="CLU_2267407_0_0_1"/>
<evidence type="ECO:0000313" key="2">
    <source>
        <dbReference type="EMBL" id="ERM98450.1"/>
    </source>
</evidence>
<evidence type="ECO:0000313" key="3">
    <source>
        <dbReference type="Proteomes" id="UP000017836"/>
    </source>
</evidence>